<name>A0ABS8SWX3_DATST</name>
<feature type="region of interest" description="Disordered" evidence="1">
    <location>
        <begin position="60"/>
        <end position="88"/>
    </location>
</feature>
<dbReference type="EMBL" id="JACEIK010000895">
    <property type="protein sequence ID" value="MCD7463544.1"/>
    <property type="molecule type" value="Genomic_DNA"/>
</dbReference>
<dbReference type="Proteomes" id="UP000823775">
    <property type="component" value="Unassembled WGS sequence"/>
</dbReference>
<evidence type="ECO:0000313" key="3">
    <source>
        <dbReference type="Proteomes" id="UP000823775"/>
    </source>
</evidence>
<proteinExistence type="predicted"/>
<comment type="caution">
    <text evidence="2">The sequence shown here is derived from an EMBL/GenBank/DDBJ whole genome shotgun (WGS) entry which is preliminary data.</text>
</comment>
<reference evidence="2 3" key="1">
    <citation type="journal article" date="2021" name="BMC Genomics">
        <title>Datura genome reveals duplications of psychoactive alkaloid biosynthetic genes and high mutation rate following tissue culture.</title>
        <authorList>
            <person name="Rajewski A."/>
            <person name="Carter-House D."/>
            <person name="Stajich J."/>
            <person name="Litt A."/>
        </authorList>
    </citation>
    <scope>NUCLEOTIDE SEQUENCE [LARGE SCALE GENOMIC DNA]</scope>
    <source>
        <strain evidence="2">AR-01</strain>
    </source>
</reference>
<sequence>MAQKCSKEKVVASLRQCTIRARMGEDAPMEDDNMPQQPPPRFGHRWITKALYRVGLDFEEPFDDDDATDVEQARVDSNLESDVDDGDD</sequence>
<feature type="region of interest" description="Disordered" evidence="1">
    <location>
        <begin position="22"/>
        <end position="42"/>
    </location>
</feature>
<accession>A0ABS8SWX3</accession>
<protein>
    <submittedName>
        <fullName evidence="2">Uncharacterized protein</fullName>
    </submittedName>
</protein>
<keyword evidence="3" id="KW-1185">Reference proteome</keyword>
<feature type="compositionally biased region" description="Acidic residues" evidence="1">
    <location>
        <begin position="79"/>
        <end position="88"/>
    </location>
</feature>
<evidence type="ECO:0000256" key="1">
    <source>
        <dbReference type="SAM" id="MobiDB-lite"/>
    </source>
</evidence>
<organism evidence="2 3">
    <name type="scientific">Datura stramonium</name>
    <name type="common">Jimsonweed</name>
    <name type="synonym">Common thornapple</name>
    <dbReference type="NCBI Taxonomy" id="4076"/>
    <lineage>
        <taxon>Eukaryota</taxon>
        <taxon>Viridiplantae</taxon>
        <taxon>Streptophyta</taxon>
        <taxon>Embryophyta</taxon>
        <taxon>Tracheophyta</taxon>
        <taxon>Spermatophyta</taxon>
        <taxon>Magnoliopsida</taxon>
        <taxon>eudicotyledons</taxon>
        <taxon>Gunneridae</taxon>
        <taxon>Pentapetalae</taxon>
        <taxon>asterids</taxon>
        <taxon>lamiids</taxon>
        <taxon>Solanales</taxon>
        <taxon>Solanaceae</taxon>
        <taxon>Solanoideae</taxon>
        <taxon>Datureae</taxon>
        <taxon>Datura</taxon>
    </lineage>
</organism>
<feature type="compositionally biased region" description="Acidic residues" evidence="1">
    <location>
        <begin position="60"/>
        <end position="69"/>
    </location>
</feature>
<gene>
    <name evidence="2" type="ORF">HAX54_050833</name>
</gene>
<evidence type="ECO:0000313" key="2">
    <source>
        <dbReference type="EMBL" id="MCD7463544.1"/>
    </source>
</evidence>